<keyword evidence="8" id="KW-1185">Reference proteome</keyword>
<evidence type="ECO:0000256" key="2">
    <source>
        <dbReference type="ARBA" id="ARBA00022679"/>
    </source>
</evidence>
<evidence type="ECO:0000313" key="8">
    <source>
        <dbReference type="Proteomes" id="UP001055167"/>
    </source>
</evidence>
<evidence type="ECO:0000256" key="4">
    <source>
        <dbReference type="ARBA" id="ARBA00023239"/>
    </source>
</evidence>
<dbReference type="PANTHER" id="PTHR42738:SF7">
    <property type="entry name" value="HYDROXYMETHYLGLUTARYL-COA LYASE"/>
    <property type="match status" value="1"/>
</dbReference>
<keyword evidence="3" id="KW-0479">Metal-binding</keyword>
<accession>A0ABQ4R4T8</accession>
<feature type="domain" description="Pyruvate carboxyltransferase" evidence="6">
    <location>
        <begin position="5"/>
        <end position="275"/>
    </location>
</feature>
<evidence type="ECO:0000256" key="3">
    <source>
        <dbReference type="ARBA" id="ARBA00022723"/>
    </source>
</evidence>
<reference evidence="7" key="2">
    <citation type="submission" date="2021-08" db="EMBL/GenBank/DDBJ databases">
        <authorList>
            <person name="Tani A."/>
            <person name="Ola A."/>
            <person name="Ogura Y."/>
            <person name="Katsura K."/>
            <person name="Hayashi T."/>
        </authorList>
    </citation>
    <scope>NUCLEOTIDE SEQUENCE</scope>
    <source>
        <strain evidence="7">KCTC 52305</strain>
    </source>
</reference>
<protein>
    <submittedName>
        <fullName evidence="7">Hydroxymethylglutaryl-CoA lyase YngG</fullName>
    </submittedName>
</protein>
<evidence type="ECO:0000313" key="7">
    <source>
        <dbReference type="EMBL" id="GJD52663.1"/>
    </source>
</evidence>
<comment type="similarity">
    <text evidence="1">Belongs to the HMG-CoA lyase family.</text>
</comment>
<dbReference type="InterPro" id="IPR000891">
    <property type="entry name" value="PYR_CT"/>
</dbReference>
<comment type="similarity">
    <text evidence="5">Belongs to the alpha-IPM synthase/homocitrate synthase family.</text>
</comment>
<dbReference type="InterPro" id="IPR002034">
    <property type="entry name" value="AIPM/Hcit_synth_CS"/>
</dbReference>
<dbReference type="SUPFAM" id="SSF51569">
    <property type="entry name" value="Aldolase"/>
    <property type="match status" value="1"/>
</dbReference>
<organism evidence="7 8">
    <name type="scientific">Methylobacterium crusticola</name>
    <dbReference type="NCBI Taxonomy" id="1697972"/>
    <lineage>
        <taxon>Bacteria</taxon>
        <taxon>Pseudomonadati</taxon>
        <taxon>Pseudomonadota</taxon>
        <taxon>Alphaproteobacteria</taxon>
        <taxon>Hyphomicrobiales</taxon>
        <taxon>Methylobacteriaceae</taxon>
        <taxon>Methylobacterium</taxon>
    </lineage>
</organism>
<dbReference type="PANTHER" id="PTHR42738">
    <property type="entry name" value="HYDROXYMETHYLGLUTARYL-COA LYASE"/>
    <property type="match status" value="1"/>
</dbReference>
<dbReference type="GO" id="GO:0016829">
    <property type="term" value="F:lyase activity"/>
    <property type="evidence" value="ECO:0007669"/>
    <property type="project" value="UniProtKB-KW"/>
</dbReference>
<dbReference type="PROSITE" id="PS50991">
    <property type="entry name" value="PYR_CT"/>
    <property type="match status" value="1"/>
</dbReference>
<comment type="caution">
    <text evidence="7">The sequence shown here is derived from an EMBL/GenBank/DDBJ whole genome shotgun (WGS) entry which is preliminary data.</text>
</comment>
<dbReference type="Proteomes" id="UP001055167">
    <property type="component" value="Unassembled WGS sequence"/>
</dbReference>
<dbReference type="InterPro" id="IPR013785">
    <property type="entry name" value="Aldolase_TIM"/>
</dbReference>
<keyword evidence="2 5" id="KW-0808">Transferase</keyword>
<evidence type="ECO:0000256" key="1">
    <source>
        <dbReference type="ARBA" id="ARBA00009405"/>
    </source>
</evidence>
<dbReference type="Pfam" id="PF00682">
    <property type="entry name" value="HMGL-like"/>
    <property type="match status" value="1"/>
</dbReference>
<dbReference type="EMBL" id="BPQH01000021">
    <property type="protein sequence ID" value="GJD52663.1"/>
    <property type="molecule type" value="Genomic_DNA"/>
</dbReference>
<evidence type="ECO:0000259" key="6">
    <source>
        <dbReference type="PROSITE" id="PS50991"/>
    </source>
</evidence>
<dbReference type="NCBIfam" id="NF004283">
    <property type="entry name" value="PRK05692.1"/>
    <property type="match status" value="1"/>
</dbReference>
<reference evidence="7" key="1">
    <citation type="journal article" date="2021" name="Front. Microbiol.">
        <title>Comprehensive Comparative Genomics and Phenotyping of Methylobacterium Species.</title>
        <authorList>
            <person name="Alessa O."/>
            <person name="Ogura Y."/>
            <person name="Fujitani Y."/>
            <person name="Takami H."/>
            <person name="Hayashi T."/>
            <person name="Sahin N."/>
            <person name="Tani A."/>
        </authorList>
    </citation>
    <scope>NUCLEOTIDE SEQUENCE</scope>
    <source>
        <strain evidence="7">KCTC 52305</strain>
    </source>
</reference>
<keyword evidence="4 7" id="KW-0456">Lyase</keyword>
<sequence length="332" mass="34408">MPEHAILREVGLRDGIQMAARFLPTERKREWALRLKEAGLREIELTSFVPAKVVPQFADADALAAALPDLSGVTASALVPNLKGAERALAAGFTHINYVLSISEAHSRSNVRRSTDEAIAEFARIAALKATPAGRGMVLGVGLATSFGCTLQGHVDPDRVFAVAATVAEGGADELIVADTVGYGNPAQVKALLPAILAIAAGRRVICHFHDTRGLGLANVAAALDAGVRTFDSSLAGLGGCPFAPGATGNINTEDAAFMLDSMGFATGLDIPALLALRRDVEGWLGDERTSGAIARAGLPKTYLSKTYLTKTYLSKTSSAGLPTAAPPAPAS</sequence>
<dbReference type="CDD" id="cd07938">
    <property type="entry name" value="DRE_TIM_HMGL"/>
    <property type="match status" value="1"/>
</dbReference>
<dbReference type="RefSeq" id="WP_128561185.1">
    <property type="nucleotide sequence ID" value="NZ_BPQH01000021.1"/>
</dbReference>
<name>A0ABQ4R4T8_9HYPH</name>
<dbReference type="InterPro" id="IPR043594">
    <property type="entry name" value="HMGL"/>
</dbReference>
<gene>
    <name evidence="7" type="primary">yngG_3</name>
    <name evidence="7" type="ORF">OPKNFCMD_5429</name>
</gene>
<dbReference type="Gene3D" id="3.20.20.70">
    <property type="entry name" value="Aldolase class I"/>
    <property type="match status" value="1"/>
</dbReference>
<proteinExistence type="inferred from homology"/>
<dbReference type="PROSITE" id="PS00815">
    <property type="entry name" value="AIPM_HOMOCIT_SYNTH_1"/>
    <property type="match status" value="1"/>
</dbReference>
<evidence type="ECO:0000256" key="5">
    <source>
        <dbReference type="RuleBase" id="RU003523"/>
    </source>
</evidence>